<sequence>MSASAPSKIVSTDEHAEIDSFDESTSGTSRIATGESKSGKEEANVIRGYKATISNPRVGEEAKEHAREYLEHHGVDQ</sequence>
<reference evidence="2 3" key="1">
    <citation type="journal article" date="2010" name="Nat. Biotechnol.">
        <title>Genome sequence of the model mushroom Schizophyllum commune.</title>
        <authorList>
            <person name="Ohm R.A."/>
            <person name="de Jong J.F."/>
            <person name="Lugones L.G."/>
            <person name="Aerts A."/>
            <person name="Kothe E."/>
            <person name="Stajich J.E."/>
            <person name="de Vries R.P."/>
            <person name="Record E."/>
            <person name="Levasseur A."/>
            <person name="Baker S.E."/>
            <person name="Bartholomew K.A."/>
            <person name="Coutinho P.M."/>
            <person name="Erdmann S."/>
            <person name="Fowler T.J."/>
            <person name="Gathman A.C."/>
            <person name="Lombard V."/>
            <person name="Henrissat B."/>
            <person name="Knabe N."/>
            <person name="Kuees U."/>
            <person name="Lilly W.W."/>
            <person name="Lindquist E."/>
            <person name="Lucas S."/>
            <person name="Magnuson J.K."/>
            <person name="Piumi F."/>
            <person name="Raudaskoski M."/>
            <person name="Salamov A."/>
            <person name="Schmutz J."/>
            <person name="Schwarze F.W.M.R."/>
            <person name="vanKuyk P.A."/>
            <person name="Horton J.S."/>
            <person name="Grigoriev I.V."/>
            <person name="Woesten H.A.B."/>
        </authorList>
    </citation>
    <scope>NUCLEOTIDE SEQUENCE [LARGE SCALE GENOMIC DNA]</scope>
    <source>
        <strain evidence="3">H4-8 / FGSC 9210</strain>
    </source>
</reference>
<dbReference type="Proteomes" id="UP000007431">
    <property type="component" value="Unassembled WGS sequence"/>
</dbReference>
<dbReference type="InParanoid" id="D8QB38"/>
<dbReference type="AlphaFoldDB" id="D8QB38"/>
<evidence type="ECO:0000256" key="1">
    <source>
        <dbReference type="SAM" id="MobiDB-lite"/>
    </source>
</evidence>
<feature type="region of interest" description="Disordered" evidence="1">
    <location>
        <begin position="1"/>
        <end position="42"/>
    </location>
</feature>
<dbReference type="VEuPathDB" id="FungiDB:SCHCODRAFT_02633348"/>
<dbReference type="EMBL" id="GL377309">
    <property type="protein sequence ID" value="EFI94689.1"/>
    <property type="molecule type" value="Genomic_DNA"/>
</dbReference>
<dbReference type="InterPro" id="IPR018824">
    <property type="entry name" value="Conidiation-specific_6"/>
</dbReference>
<dbReference type="Pfam" id="PF10346">
    <property type="entry name" value="Con-6"/>
    <property type="match status" value="1"/>
</dbReference>
<evidence type="ECO:0000313" key="3">
    <source>
        <dbReference type="Proteomes" id="UP000007431"/>
    </source>
</evidence>
<dbReference type="PANTHER" id="PTHR36576:SF1">
    <property type="entry name" value="UPF0654 PROTEIN C11D3.01C-RELATED"/>
    <property type="match status" value="1"/>
</dbReference>
<name>D8QB38_SCHCM</name>
<dbReference type="KEGG" id="scm:SCHCO_02633348"/>
<proteinExistence type="predicted"/>
<dbReference type="GeneID" id="9593939"/>
<dbReference type="PANTHER" id="PTHR36576">
    <property type="entry name" value="UPF0654 PROTEIN C11D3.01C-RELATED"/>
    <property type="match status" value="1"/>
</dbReference>
<feature type="non-terminal residue" evidence="2">
    <location>
        <position position="77"/>
    </location>
</feature>
<dbReference type="OrthoDB" id="5419162at2759"/>
<dbReference type="HOGENOM" id="CLU_2639483_0_0_1"/>
<dbReference type="GO" id="GO:0005737">
    <property type="term" value="C:cytoplasm"/>
    <property type="evidence" value="ECO:0007669"/>
    <property type="project" value="TreeGrafter"/>
</dbReference>
<organism evidence="3">
    <name type="scientific">Schizophyllum commune (strain H4-8 / FGSC 9210)</name>
    <name type="common">Split gill fungus</name>
    <dbReference type="NCBI Taxonomy" id="578458"/>
    <lineage>
        <taxon>Eukaryota</taxon>
        <taxon>Fungi</taxon>
        <taxon>Dikarya</taxon>
        <taxon>Basidiomycota</taxon>
        <taxon>Agaricomycotina</taxon>
        <taxon>Agaricomycetes</taxon>
        <taxon>Agaricomycetidae</taxon>
        <taxon>Agaricales</taxon>
        <taxon>Schizophyllaceae</taxon>
        <taxon>Schizophyllum</taxon>
    </lineage>
</organism>
<dbReference type="InterPro" id="IPR052670">
    <property type="entry name" value="UPF0654_domain"/>
</dbReference>
<gene>
    <name evidence="2" type="ORF">SCHCODRAFT_111107</name>
</gene>
<protein>
    <recommendedName>
        <fullName evidence="4">Conidiation-specific protein 6</fullName>
    </recommendedName>
</protein>
<evidence type="ECO:0008006" key="4">
    <source>
        <dbReference type="Google" id="ProtNLM"/>
    </source>
</evidence>
<accession>D8QB38</accession>
<dbReference type="RefSeq" id="XP_003029592.1">
    <property type="nucleotide sequence ID" value="XM_003029546.1"/>
</dbReference>
<keyword evidence="3" id="KW-1185">Reference proteome</keyword>
<evidence type="ECO:0000313" key="2">
    <source>
        <dbReference type="EMBL" id="EFI94689.1"/>
    </source>
</evidence>